<proteinExistence type="predicted"/>
<dbReference type="EMBL" id="MLFU01000034">
    <property type="protein sequence ID" value="KAK1494238.1"/>
    <property type="molecule type" value="Genomic_DNA"/>
</dbReference>
<dbReference type="GeneID" id="85409377"/>
<evidence type="ECO:0000313" key="3">
    <source>
        <dbReference type="EMBL" id="KAK1494238.1"/>
    </source>
</evidence>
<dbReference type="SUPFAM" id="SSF55469">
    <property type="entry name" value="FMN-dependent nitroreductase-like"/>
    <property type="match status" value="1"/>
</dbReference>
<reference evidence="3 4" key="1">
    <citation type="submission" date="2016-10" db="EMBL/GenBank/DDBJ databases">
        <title>The genome sequence of Colletotrichum fioriniae PJ7.</title>
        <authorList>
            <person name="Baroncelli R."/>
        </authorList>
    </citation>
    <scope>NUCLEOTIDE SEQUENCE [LARGE SCALE GENOMIC DNA]</scope>
    <source>
        <strain evidence="3 4">Tom-12</strain>
    </source>
</reference>
<comment type="caution">
    <text evidence="3">The sequence shown here is derived from an EMBL/GenBank/DDBJ whole genome shotgun (WGS) entry which is preliminary data.</text>
</comment>
<name>A0ABQ9R4H5_9PEZI</name>
<dbReference type="InterPro" id="IPR000415">
    <property type="entry name" value="Nitroreductase-like"/>
</dbReference>
<dbReference type="InterPro" id="IPR029479">
    <property type="entry name" value="Nitroreductase"/>
</dbReference>
<dbReference type="Gene3D" id="3.40.109.10">
    <property type="entry name" value="NADH Oxidase"/>
    <property type="match status" value="1"/>
</dbReference>
<evidence type="ECO:0000313" key="4">
    <source>
        <dbReference type="Proteomes" id="UP001227543"/>
    </source>
</evidence>
<keyword evidence="1" id="KW-1133">Transmembrane helix</keyword>
<dbReference type="RefSeq" id="XP_060380321.1">
    <property type="nucleotide sequence ID" value="XM_060525139.1"/>
</dbReference>
<feature type="domain" description="Nitroreductase" evidence="2">
    <location>
        <begin position="60"/>
        <end position="233"/>
    </location>
</feature>
<evidence type="ECO:0000256" key="1">
    <source>
        <dbReference type="SAM" id="Phobius"/>
    </source>
</evidence>
<protein>
    <submittedName>
        <fullName evidence="3">Nitroreductase</fullName>
    </submittedName>
</protein>
<organism evidence="3 4">
    <name type="scientific">Colletotrichum tamarilloi</name>
    <dbReference type="NCBI Taxonomy" id="1209934"/>
    <lineage>
        <taxon>Eukaryota</taxon>
        <taxon>Fungi</taxon>
        <taxon>Dikarya</taxon>
        <taxon>Ascomycota</taxon>
        <taxon>Pezizomycotina</taxon>
        <taxon>Sordariomycetes</taxon>
        <taxon>Hypocreomycetidae</taxon>
        <taxon>Glomerellales</taxon>
        <taxon>Glomerellaceae</taxon>
        <taxon>Colletotrichum</taxon>
        <taxon>Colletotrichum acutatum species complex</taxon>
    </lineage>
</organism>
<sequence length="261" mass="28588">MAASLTVPETDHSIPRLTPLLAAWFIVLPAVTFALFDLGLGNRYSTIPAQNMTTPFLDTIAARRSWYALGKHLTIDQGKVKAMVGHAMQSVASSFNSQSNRAVVLFGSEHDKLWDIVTNVLKAQVTTDQWVSTSQKTAGFKAAVGTTHFNEGYVLCGRRDSPKFRQKVSNLFRPVPVWAAQSNAMLQHTIWTALSAEGLGAYQQHYNPLIDELVAAAWSLPPNWRLTAQLVFGERIGPSPALGKQKPLDDKLKVFGADTGV</sequence>
<gene>
    <name evidence="3" type="ORF">CTAM01_09119</name>
</gene>
<dbReference type="InterPro" id="IPR033877">
    <property type="entry name" value="Frm2/Hbn1"/>
</dbReference>
<feature type="transmembrane region" description="Helical" evidence="1">
    <location>
        <begin position="20"/>
        <end position="40"/>
    </location>
</feature>
<dbReference type="Pfam" id="PF00881">
    <property type="entry name" value="Nitroreductase"/>
    <property type="match status" value="1"/>
</dbReference>
<dbReference type="PANTHER" id="PTHR43035">
    <property type="entry name" value="FATTY ACID REPRESSION MUTANT PROTEIN 2-RELATED"/>
    <property type="match status" value="1"/>
</dbReference>
<dbReference type="Proteomes" id="UP001227543">
    <property type="component" value="Unassembled WGS sequence"/>
</dbReference>
<accession>A0ABQ9R4H5</accession>
<evidence type="ECO:0000259" key="2">
    <source>
        <dbReference type="Pfam" id="PF00881"/>
    </source>
</evidence>
<keyword evidence="1" id="KW-0812">Transmembrane</keyword>
<keyword evidence="4" id="KW-1185">Reference proteome</keyword>
<dbReference type="PANTHER" id="PTHR43035:SF1">
    <property type="entry name" value="FATTY ACID REPRESSION MUTANT PROTEIN 2-RELATED"/>
    <property type="match status" value="1"/>
</dbReference>
<keyword evidence="1" id="KW-0472">Membrane</keyword>